<dbReference type="AlphaFoldDB" id="A0C138"/>
<dbReference type="Proteomes" id="UP000000600">
    <property type="component" value="Unassembled WGS sequence"/>
</dbReference>
<organism evidence="1 2">
    <name type="scientific">Paramecium tetraurelia</name>
    <dbReference type="NCBI Taxonomy" id="5888"/>
    <lineage>
        <taxon>Eukaryota</taxon>
        <taxon>Sar</taxon>
        <taxon>Alveolata</taxon>
        <taxon>Ciliophora</taxon>
        <taxon>Intramacronucleata</taxon>
        <taxon>Oligohymenophorea</taxon>
        <taxon>Peniculida</taxon>
        <taxon>Parameciidae</taxon>
        <taxon>Paramecium</taxon>
    </lineage>
</organism>
<gene>
    <name evidence="1" type="ORF">GSPATT00033981001</name>
</gene>
<dbReference type="KEGG" id="ptm:GSPATT00033981001"/>
<dbReference type="GeneID" id="5017687"/>
<evidence type="ECO:0000313" key="1">
    <source>
        <dbReference type="EMBL" id="CAK64505.1"/>
    </source>
</evidence>
<keyword evidence="2" id="KW-1185">Reference proteome</keyword>
<proteinExistence type="predicted"/>
<dbReference type="InParanoid" id="A0C138"/>
<sequence>MQQLASGGMPQQYIPLMYAPQAFYDQYLQMSQMGQQMQQNNLLKEMFQQTPQQQMQPMNYPMPMMQQFGDQFYQQKNVNQGFQQKFPNYSQVKQELEDQQQKNNK</sequence>
<evidence type="ECO:0000313" key="2">
    <source>
        <dbReference type="Proteomes" id="UP000000600"/>
    </source>
</evidence>
<name>A0C138_PARTE</name>
<dbReference type="HOGENOM" id="CLU_2241812_0_0_1"/>
<accession>A0C138</accession>
<protein>
    <submittedName>
        <fullName evidence="1">Uncharacterized protein</fullName>
    </submittedName>
</protein>
<dbReference type="RefSeq" id="XP_001431903.1">
    <property type="nucleotide sequence ID" value="XM_001431866.1"/>
</dbReference>
<reference evidence="1 2" key="1">
    <citation type="journal article" date="2006" name="Nature">
        <title>Global trends of whole-genome duplications revealed by the ciliate Paramecium tetraurelia.</title>
        <authorList>
            <consortium name="Genoscope"/>
            <person name="Aury J.-M."/>
            <person name="Jaillon O."/>
            <person name="Duret L."/>
            <person name="Noel B."/>
            <person name="Jubin C."/>
            <person name="Porcel B.M."/>
            <person name="Segurens B."/>
            <person name="Daubin V."/>
            <person name="Anthouard V."/>
            <person name="Aiach N."/>
            <person name="Arnaiz O."/>
            <person name="Billaut A."/>
            <person name="Beisson J."/>
            <person name="Blanc I."/>
            <person name="Bouhouche K."/>
            <person name="Camara F."/>
            <person name="Duharcourt S."/>
            <person name="Guigo R."/>
            <person name="Gogendeau D."/>
            <person name="Katinka M."/>
            <person name="Keller A.-M."/>
            <person name="Kissmehl R."/>
            <person name="Klotz C."/>
            <person name="Koll F."/>
            <person name="Le Moue A."/>
            <person name="Lepere C."/>
            <person name="Malinsky S."/>
            <person name="Nowacki M."/>
            <person name="Nowak J.K."/>
            <person name="Plattner H."/>
            <person name="Poulain J."/>
            <person name="Ruiz F."/>
            <person name="Serrano V."/>
            <person name="Zagulski M."/>
            <person name="Dessen P."/>
            <person name="Betermier M."/>
            <person name="Weissenbach J."/>
            <person name="Scarpelli C."/>
            <person name="Schachter V."/>
            <person name="Sperling L."/>
            <person name="Meyer E."/>
            <person name="Cohen J."/>
            <person name="Wincker P."/>
        </authorList>
    </citation>
    <scope>NUCLEOTIDE SEQUENCE [LARGE SCALE GENOMIC DNA]</scope>
    <source>
        <strain evidence="1 2">Stock d4-2</strain>
    </source>
</reference>
<dbReference type="EMBL" id="CT868031">
    <property type="protein sequence ID" value="CAK64505.1"/>
    <property type="molecule type" value="Genomic_DNA"/>
</dbReference>